<comment type="caution">
    <text evidence="1">The sequence shown here is derived from an EMBL/GenBank/DDBJ whole genome shotgun (WGS) entry which is preliminary data.</text>
</comment>
<accession>A0A0A2MRV0</accession>
<proteinExistence type="predicted"/>
<dbReference type="AlphaFoldDB" id="A0A0A2MRV0"/>
<dbReference type="EMBL" id="JRLY01000001">
    <property type="protein sequence ID" value="KGO95069.1"/>
    <property type="molecule type" value="Genomic_DNA"/>
</dbReference>
<gene>
    <name evidence="1" type="ORF">Q766_02900</name>
</gene>
<organism evidence="1 2">
    <name type="scientific">Flavobacterium subsaxonicum WB 4.1-42 = DSM 21790</name>
    <dbReference type="NCBI Taxonomy" id="1121898"/>
    <lineage>
        <taxon>Bacteria</taxon>
        <taxon>Pseudomonadati</taxon>
        <taxon>Bacteroidota</taxon>
        <taxon>Flavobacteriia</taxon>
        <taxon>Flavobacteriales</taxon>
        <taxon>Flavobacteriaceae</taxon>
        <taxon>Flavobacterium</taxon>
    </lineage>
</organism>
<protein>
    <submittedName>
        <fullName evidence="1">Uncharacterized protein</fullName>
    </submittedName>
</protein>
<dbReference type="STRING" id="1121898.GCA_000422725_01052"/>
<sequence length="131" mass="14952">MHITENDKEERVIRLLDLDRFIKAYSPSITIVDKISYPLVIAAEGNKRIGICFTDVRLNPNAPHWHVSEGHHDSLRQSLTNKLPEELWLVMVCEKAVDPELLKALDLAGSPLKSFNQVFLLDFHNCAVHKL</sequence>
<dbReference type="Proteomes" id="UP000030111">
    <property type="component" value="Unassembled WGS sequence"/>
</dbReference>
<keyword evidence="2" id="KW-1185">Reference proteome</keyword>
<evidence type="ECO:0000313" key="1">
    <source>
        <dbReference type="EMBL" id="KGO95069.1"/>
    </source>
</evidence>
<evidence type="ECO:0000313" key="2">
    <source>
        <dbReference type="Proteomes" id="UP000030111"/>
    </source>
</evidence>
<reference evidence="1 2" key="1">
    <citation type="submission" date="2013-09" db="EMBL/GenBank/DDBJ databases">
        <authorList>
            <person name="Zeng Z."/>
            <person name="Chen C."/>
        </authorList>
    </citation>
    <scope>NUCLEOTIDE SEQUENCE [LARGE SCALE GENOMIC DNA]</scope>
    <source>
        <strain evidence="1 2">WB 4.1-42</strain>
    </source>
</reference>
<name>A0A0A2MRV0_9FLAO</name>